<dbReference type="AlphaFoldDB" id="A0AA36CF24"/>
<organism evidence="2 3">
    <name type="scientific">Mesorhabditis spiculigera</name>
    <dbReference type="NCBI Taxonomy" id="96644"/>
    <lineage>
        <taxon>Eukaryota</taxon>
        <taxon>Metazoa</taxon>
        <taxon>Ecdysozoa</taxon>
        <taxon>Nematoda</taxon>
        <taxon>Chromadorea</taxon>
        <taxon>Rhabditida</taxon>
        <taxon>Rhabditina</taxon>
        <taxon>Rhabditomorpha</taxon>
        <taxon>Rhabditoidea</taxon>
        <taxon>Rhabditidae</taxon>
        <taxon>Mesorhabditinae</taxon>
        <taxon>Mesorhabditis</taxon>
    </lineage>
</organism>
<feature type="transmembrane region" description="Helical" evidence="1">
    <location>
        <begin position="99"/>
        <end position="116"/>
    </location>
</feature>
<comment type="caution">
    <text evidence="2">The sequence shown here is derived from an EMBL/GenBank/DDBJ whole genome shotgun (WGS) entry which is preliminary data.</text>
</comment>
<dbReference type="Proteomes" id="UP001177023">
    <property type="component" value="Unassembled WGS sequence"/>
</dbReference>
<protein>
    <submittedName>
        <fullName evidence="2">Uncharacterized protein</fullName>
    </submittedName>
</protein>
<sequence length="138" mass="15660">KDNKDEKKESYKLLTMIYFPAAVEAVQESIAALTLLSWKQRGYWRCLRKLVTCPVYLASPSCYSKPHCQQAPKNPALMSPNYFSAMMYPQIQAYMQQQLAMAFAAGAMMPLAFPSFTPNFPFLNPLAYLNQHRPQGPA</sequence>
<evidence type="ECO:0000313" key="3">
    <source>
        <dbReference type="Proteomes" id="UP001177023"/>
    </source>
</evidence>
<keyword evidence="1" id="KW-0812">Transmembrane</keyword>
<evidence type="ECO:0000256" key="1">
    <source>
        <dbReference type="SAM" id="Phobius"/>
    </source>
</evidence>
<gene>
    <name evidence="2" type="ORF">MSPICULIGERA_LOCUS6365</name>
</gene>
<proteinExistence type="predicted"/>
<feature type="non-terminal residue" evidence="2">
    <location>
        <position position="138"/>
    </location>
</feature>
<reference evidence="2" key="1">
    <citation type="submission" date="2023-06" db="EMBL/GenBank/DDBJ databases">
        <authorList>
            <person name="Delattre M."/>
        </authorList>
    </citation>
    <scope>NUCLEOTIDE SEQUENCE</scope>
    <source>
        <strain evidence="2">AF72</strain>
    </source>
</reference>
<accession>A0AA36CF24</accession>
<feature type="non-terminal residue" evidence="2">
    <location>
        <position position="1"/>
    </location>
</feature>
<keyword evidence="1" id="KW-0472">Membrane</keyword>
<evidence type="ECO:0000313" key="2">
    <source>
        <dbReference type="EMBL" id="CAJ0567829.1"/>
    </source>
</evidence>
<keyword evidence="1" id="KW-1133">Transmembrane helix</keyword>
<dbReference type="EMBL" id="CATQJA010001576">
    <property type="protein sequence ID" value="CAJ0567829.1"/>
    <property type="molecule type" value="Genomic_DNA"/>
</dbReference>
<name>A0AA36CF24_9BILA</name>
<keyword evidence="3" id="KW-1185">Reference proteome</keyword>